<dbReference type="PANTHER" id="PTHR43806">
    <property type="entry name" value="PEPTIDASE S8"/>
    <property type="match status" value="1"/>
</dbReference>
<feature type="domain" description="Peptidase S8/S53" evidence="6">
    <location>
        <begin position="30"/>
        <end position="272"/>
    </location>
</feature>
<dbReference type="PROSITE" id="PS51892">
    <property type="entry name" value="SUBTILASE"/>
    <property type="match status" value="1"/>
</dbReference>
<keyword evidence="10" id="KW-1185">Reference proteome</keyword>
<evidence type="ECO:0000256" key="4">
    <source>
        <dbReference type="ARBA" id="ARBA00022825"/>
    </source>
</evidence>
<dbReference type="InterPro" id="IPR036852">
    <property type="entry name" value="Peptidase_S8/S53_dom_sf"/>
</dbReference>
<evidence type="ECO:0000313" key="10">
    <source>
        <dbReference type="Proteomes" id="UP001203423"/>
    </source>
</evidence>
<dbReference type="NCBIfam" id="TIGR03895">
    <property type="entry name" value="protease_PatA"/>
    <property type="match status" value="1"/>
</dbReference>
<dbReference type="InterPro" id="IPR000209">
    <property type="entry name" value="Peptidase_S8/S53_dom"/>
</dbReference>
<dbReference type="CDD" id="cd07476">
    <property type="entry name" value="Peptidases_S8_thiazoline_oxidase_subtilisin-like_protease"/>
    <property type="match status" value="1"/>
</dbReference>
<dbReference type="InterPro" id="IPR050131">
    <property type="entry name" value="Peptidase_S8_subtilisin-like"/>
</dbReference>
<keyword evidence="3 5" id="KW-0378">Hydrolase</keyword>
<dbReference type="PRINTS" id="PR00723">
    <property type="entry name" value="SUBTILISIN"/>
</dbReference>
<dbReference type="GO" id="GO:0008233">
    <property type="term" value="F:peptidase activity"/>
    <property type="evidence" value="ECO:0007669"/>
    <property type="project" value="UniProtKB-KW"/>
</dbReference>
<comment type="caution">
    <text evidence="9">The sequence shown here is derived from an EMBL/GenBank/DDBJ whole genome shotgun (WGS) entry which is preliminary data.</text>
</comment>
<dbReference type="GO" id="GO:0006508">
    <property type="term" value="P:proteolysis"/>
    <property type="evidence" value="ECO:0007669"/>
    <property type="project" value="UniProtKB-KW"/>
</dbReference>
<feature type="domain" description="PatG" evidence="7">
    <location>
        <begin position="390"/>
        <end position="477"/>
    </location>
</feature>
<dbReference type="Pfam" id="PF18065">
    <property type="entry name" value="PatG_C"/>
    <property type="match status" value="1"/>
</dbReference>
<evidence type="ECO:0000256" key="3">
    <source>
        <dbReference type="ARBA" id="ARBA00022801"/>
    </source>
</evidence>
<organism evidence="9 10">
    <name type="scientific">Shewanella surugensis</name>
    <dbReference type="NCBI Taxonomy" id="212020"/>
    <lineage>
        <taxon>Bacteria</taxon>
        <taxon>Pseudomonadati</taxon>
        <taxon>Pseudomonadota</taxon>
        <taxon>Gammaproteobacteria</taxon>
        <taxon>Alteromonadales</taxon>
        <taxon>Shewanellaceae</taxon>
        <taxon>Shewanella</taxon>
    </lineage>
</organism>
<accession>A0ABT0LI00</accession>
<dbReference type="Gene3D" id="3.40.50.200">
    <property type="entry name" value="Peptidase S8/S53 domain"/>
    <property type="match status" value="1"/>
</dbReference>
<dbReference type="InterPro" id="IPR040636">
    <property type="entry name" value="PatG_C"/>
</dbReference>
<evidence type="ECO:0000256" key="5">
    <source>
        <dbReference type="PROSITE-ProRule" id="PRU01240"/>
    </source>
</evidence>
<evidence type="ECO:0000256" key="1">
    <source>
        <dbReference type="ARBA" id="ARBA00011073"/>
    </source>
</evidence>
<evidence type="ECO:0000259" key="8">
    <source>
        <dbReference type="Pfam" id="PF18065"/>
    </source>
</evidence>
<reference evidence="9 10" key="1">
    <citation type="submission" date="2022-01" db="EMBL/GenBank/DDBJ databases">
        <title>Whole genome-based taxonomy of the Shewanellaceae.</title>
        <authorList>
            <person name="Martin-Rodriguez A.J."/>
        </authorList>
    </citation>
    <scope>NUCLEOTIDE SEQUENCE [LARGE SCALE GENOMIC DNA]</scope>
    <source>
        <strain evidence="9 10">DSM 17177</strain>
    </source>
</reference>
<comment type="similarity">
    <text evidence="1 5">Belongs to the peptidase S8 family.</text>
</comment>
<dbReference type="SUPFAM" id="SSF52743">
    <property type="entry name" value="Subtilisin-like"/>
    <property type="match status" value="1"/>
</dbReference>
<feature type="domain" description="PatG C-terminal" evidence="8">
    <location>
        <begin position="545"/>
        <end position="649"/>
    </location>
</feature>
<keyword evidence="2 5" id="KW-0645">Protease</keyword>
<dbReference type="InterPro" id="IPR040483">
    <property type="entry name" value="PatG_dom"/>
</dbReference>
<feature type="active site" description="Charge relay system" evidence="5">
    <location>
        <position position="233"/>
    </location>
</feature>
<dbReference type="EMBL" id="JAKIKS010000146">
    <property type="protein sequence ID" value="MCL1127323.1"/>
    <property type="molecule type" value="Genomic_DNA"/>
</dbReference>
<evidence type="ECO:0000256" key="2">
    <source>
        <dbReference type="ARBA" id="ARBA00022670"/>
    </source>
</evidence>
<dbReference type="Pfam" id="PF18047">
    <property type="entry name" value="PatG_D"/>
    <property type="match status" value="1"/>
</dbReference>
<dbReference type="InterPro" id="IPR015500">
    <property type="entry name" value="Peptidase_S8_subtilisin-rel"/>
</dbReference>
<evidence type="ECO:0000259" key="7">
    <source>
        <dbReference type="Pfam" id="PF18047"/>
    </source>
</evidence>
<keyword evidence="4 5" id="KW-0720">Serine protease</keyword>
<gene>
    <name evidence="9" type="ORF">L2764_23315</name>
</gene>
<feature type="active site" description="Charge relay system" evidence="5">
    <location>
        <position position="36"/>
    </location>
</feature>
<sequence length="652" mass="71106">MVNNTTHIDITVKINGLAKLWEHTKGEPEICIAILDGSVDMKHNCFIDSNTQYVNTLHSDTSKEKPSQHGTHIASLLFGNHNSPVKGIAPRCRGIFLPIYSYSKVGELVSCSQVDLARAIIEAINSGANIINISGGQLSSTGKADPMLLNAVKSCEENNVLLIAAAGNDSCNCLHIPAAIPSTLAIGAMDDMNKPLSNSNWGESYLDNGILAPGHKIFGAFPKNLYGELSGTSFATAIVSGIAALMLSLQVKNGLMPDPCSIRKTIISTATACKQISKEIVDCRRYLAGIINIDLIKKNILNGGKTTMSEYTNEVDEVKIRDENSVGDALLSPNSTETLSIQNNSGICTSGEVKEDMQAIKQISKWSNKQREIAPSGCSCEGSSNETSLVYALGKIDFDFGTEARRDSFSQSMPVGKNTPHSPEDMLTYLDDNPFEAQSIIWTLNLDVTPIYAIQPIGAFANVVYERLREALKDQVYNGVELISIPGLIAGSTTLYNGQTVPLIVPNPRGMYSWATHALVEDVLGKRPAKSGDDQNLYDAHRVGLNNFLERVYYDLRNLGVSPEDRALNYSATNAFQVSQVIESTTKGKLELDHINVNKSPISRPDSDCYDVELSFFNPNNLQNANKIYRFTIDVSDEIPVTIGEVRSWSKR</sequence>
<dbReference type="InterPro" id="IPR023830">
    <property type="entry name" value="Peptidase_S8A_PatG"/>
</dbReference>
<dbReference type="PANTHER" id="PTHR43806:SF11">
    <property type="entry name" value="CEREVISIN-RELATED"/>
    <property type="match status" value="1"/>
</dbReference>
<name>A0ABT0LI00_9GAMM</name>
<protein>
    <submittedName>
        <fullName evidence="9">PatA/PatG family cyanobactin maturation protease</fullName>
    </submittedName>
</protein>
<dbReference type="Proteomes" id="UP001203423">
    <property type="component" value="Unassembled WGS sequence"/>
</dbReference>
<dbReference type="Pfam" id="PF00082">
    <property type="entry name" value="Peptidase_S8"/>
    <property type="match status" value="1"/>
</dbReference>
<evidence type="ECO:0000259" key="6">
    <source>
        <dbReference type="Pfam" id="PF00082"/>
    </source>
</evidence>
<dbReference type="RefSeq" id="WP_248942717.1">
    <property type="nucleotide sequence ID" value="NZ_JAKIKS010000146.1"/>
</dbReference>
<dbReference type="InterPro" id="IPR034056">
    <property type="entry name" value="Pep_S8_PatG/PatA-like"/>
</dbReference>
<proteinExistence type="inferred from homology"/>
<evidence type="ECO:0000313" key="9">
    <source>
        <dbReference type="EMBL" id="MCL1127323.1"/>
    </source>
</evidence>
<feature type="active site" description="Charge relay system" evidence="5">
    <location>
        <position position="69"/>
    </location>
</feature>